<dbReference type="Gene3D" id="2.60.120.470">
    <property type="entry name" value="PITH domain"/>
    <property type="match status" value="1"/>
</dbReference>
<feature type="domain" description="PITH" evidence="4">
    <location>
        <begin position="130"/>
        <end position="319"/>
    </location>
</feature>
<sequence>MAQGPTEITSSQQFKDLLRSSTLVVADFYADWCGPCKQIAPVYESLAKSLSRPGALAFVKVNTENNSDISAEYQVTALPTFLVFRGGKVEDTVRGADPTKLKNIVQKLLSEVESMGEASGSGSGSGGQWLGADVPRGYREITDEVEVRNCEILNADEDSGTVKTLFATQKPTGLEKASTSKDYVQSGADDQLLLYIPFQSTVKLHTLQITSLPAEGDDAPARPGVLRLFINRPQNMDFSEADDSEPTQAIELGPDDWNANGTANIPLRFVRFQKTNAVIVYVQRGDGDAETVRVDRLRLIGEAGAKREMGKLQKIGDEPGE</sequence>
<evidence type="ECO:0000259" key="3">
    <source>
        <dbReference type="PROSITE" id="PS51352"/>
    </source>
</evidence>
<dbReference type="InterPro" id="IPR036249">
    <property type="entry name" value="Thioredoxin-like_sf"/>
</dbReference>
<gene>
    <name evidence="5" type="ORF">J7T54_008193</name>
</gene>
<comment type="caution">
    <text evidence="5">The sequence shown here is derived from an EMBL/GenBank/DDBJ whole genome shotgun (WGS) entry which is preliminary data.</text>
</comment>
<dbReference type="PROSITE" id="PS51352">
    <property type="entry name" value="THIOREDOXIN_2"/>
    <property type="match status" value="1"/>
</dbReference>
<comment type="similarity">
    <text evidence="1">Belongs to the thioredoxin family.</text>
</comment>
<dbReference type="Pfam" id="PF06201">
    <property type="entry name" value="PITH"/>
    <property type="match status" value="1"/>
</dbReference>
<name>A0A9P9XXB2_9HYPO</name>
<reference evidence="5" key="1">
    <citation type="journal article" date="2021" name="J Fungi (Basel)">
        <title>Genomic and Metabolomic Analyses of the Marine Fungus Emericellopsis cladophorae: Insights into Saltwater Adaptability Mechanisms and Its Biosynthetic Potential.</title>
        <authorList>
            <person name="Goncalves M.F.M."/>
            <person name="Hilario S."/>
            <person name="Van de Peer Y."/>
            <person name="Esteves A.C."/>
            <person name="Alves A."/>
        </authorList>
    </citation>
    <scope>NUCLEOTIDE SEQUENCE</scope>
    <source>
        <strain evidence="5">MUM 19.33</strain>
    </source>
</reference>
<feature type="domain" description="Thioredoxin" evidence="3">
    <location>
        <begin position="1"/>
        <end position="110"/>
    </location>
</feature>
<dbReference type="GO" id="GO:0005737">
    <property type="term" value="C:cytoplasm"/>
    <property type="evidence" value="ECO:0007669"/>
    <property type="project" value="UniProtKB-ARBA"/>
</dbReference>
<accession>A0A9P9XXB2</accession>
<evidence type="ECO:0000313" key="5">
    <source>
        <dbReference type="EMBL" id="KAI6779576.1"/>
    </source>
</evidence>
<evidence type="ECO:0000313" key="6">
    <source>
        <dbReference type="Proteomes" id="UP001055219"/>
    </source>
</evidence>
<dbReference type="SUPFAM" id="SSF49785">
    <property type="entry name" value="Galactose-binding domain-like"/>
    <property type="match status" value="1"/>
</dbReference>
<dbReference type="Gene3D" id="3.40.30.10">
    <property type="entry name" value="Glutaredoxin"/>
    <property type="match status" value="1"/>
</dbReference>
<evidence type="ECO:0000256" key="1">
    <source>
        <dbReference type="ARBA" id="ARBA00008987"/>
    </source>
</evidence>
<dbReference type="InterPro" id="IPR017937">
    <property type="entry name" value="Thioredoxin_CS"/>
</dbReference>
<dbReference type="InterPro" id="IPR013766">
    <property type="entry name" value="Thioredoxin_domain"/>
</dbReference>
<dbReference type="GeneID" id="75834665"/>
<dbReference type="PRINTS" id="PR00421">
    <property type="entry name" value="THIOREDOXIN"/>
</dbReference>
<dbReference type="SUPFAM" id="SSF52833">
    <property type="entry name" value="Thioredoxin-like"/>
    <property type="match status" value="1"/>
</dbReference>
<dbReference type="Proteomes" id="UP001055219">
    <property type="component" value="Unassembled WGS sequence"/>
</dbReference>
<keyword evidence="6" id="KW-1185">Reference proteome</keyword>
<dbReference type="PROSITE" id="PS51532">
    <property type="entry name" value="PITH"/>
    <property type="match status" value="1"/>
</dbReference>
<dbReference type="PROSITE" id="PS00194">
    <property type="entry name" value="THIOREDOXIN_1"/>
    <property type="match status" value="1"/>
</dbReference>
<dbReference type="InterPro" id="IPR008979">
    <property type="entry name" value="Galactose-bd-like_sf"/>
</dbReference>
<keyword evidence="2" id="KW-1015">Disulfide bond</keyword>
<proteinExistence type="inferred from homology"/>
<dbReference type="Pfam" id="PF00085">
    <property type="entry name" value="Thioredoxin"/>
    <property type="match status" value="1"/>
</dbReference>
<dbReference type="InterPro" id="IPR037047">
    <property type="entry name" value="PITH_dom_sf"/>
</dbReference>
<evidence type="ECO:0000256" key="2">
    <source>
        <dbReference type="ARBA" id="ARBA00023157"/>
    </source>
</evidence>
<dbReference type="InterPro" id="IPR010400">
    <property type="entry name" value="PITH_dom"/>
</dbReference>
<dbReference type="AlphaFoldDB" id="A0A9P9XXB2"/>
<protein>
    <submittedName>
        <fullName evidence="5">Thioredoxin-like protein-like protein</fullName>
    </submittedName>
</protein>
<organism evidence="5 6">
    <name type="scientific">Emericellopsis cladophorae</name>
    <dbReference type="NCBI Taxonomy" id="2686198"/>
    <lineage>
        <taxon>Eukaryota</taxon>
        <taxon>Fungi</taxon>
        <taxon>Dikarya</taxon>
        <taxon>Ascomycota</taxon>
        <taxon>Pezizomycotina</taxon>
        <taxon>Sordariomycetes</taxon>
        <taxon>Hypocreomycetidae</taxon>
        <taxon>Hypocreales</taxon>
        <taxon>Bionectriaceae</taxon>
        <taxon>Emericellopsis</taxon>
    </lineage>
</organism>
<evidence type="ECO:0000259" key="4">
    <source>
        <dbReference type="PROSITE" id="PS51532"/>
    </source>
</evidence>
<reference evidence="5" key="2">
    <citation type="submission" date="2022-07" db="EMBL/GenBank/DDBJ databases">
        <authorList>
            <person name="Goncalves M.F.M."/>
            <person name="Hilario S."/>
            <person name="Van De Peer Y."/>
            <person name="Esteves A.C."/>
            <person name="Alves A."/>
        </authorList>
    </citation>
    <scope>NUCLEOTIDE SEQUENCE</scope>
    <source>
        <strain evidence="5">MUM 19.33</strain>
    </source>
</reference>
<dbReference type="CDD" id="cd02947">
    <property type="entry name" value="TRX_family"/>
    <property type="match status" value="1"/>
</dbReference>
<dbReference type="RefSeq" id="XP_051360432.1">
    <property type="nucleotide sequence ID" value="XM_051508414.1"/>
</dbReference>
<dbReference type="OrthoDB" id="2121326at2759"/>
<dbReference type="EMBL" id="JAGIXG020000044">
    <property type="protein sequence ID" value="KAI6779576.1"/>
    <property type="molecule type" value="Genomic_DNA"/>
</dbReference>
<dbReference type="PANTHER" id="PTHR46115">
    <property type="entry name" value="THIOREDOXIN-LIKE PROTEIN 1"/>
    <property type="match status" value="1"/>
</dbReference>